<evidence type="ECO:0000259" key="1">
    <source>
        <dbReference type="Pfam" id="PF04324"/>
    </source>
</evidence>
<dbReference type="RefSeq" id="WP_094545140.1">
    <property type="nucleotide sequence ID" value="NZ_MQWB01000001.1"/>
</dbReference>
<dbReference type="InterPro" id="IPR007419">
    <property type="entry name" value="BFD-like_2Fe2S-bd_dom"/>
</dbReference>
<dbReference type="AlphaFoldDB" id="A0A259TUT9"/>
<feature type="domain" description="BFD-like [2Fe-2S]-binding" evidence="1">
    <location>
        <begin position="6"/>
        <end position="53"/>
    </location>
</feature>
<dbReference type="OrthoDB" id="1495269at2"/>
<sequence length="75" mass="8219">MTIDRCLCHGTLYADMAEAACASGAETIPALQDAIDFGHGCQLCHPYVRRMLRTGQTVFHRVVTEEDEPAPEAAR</sequence>
<dbReference type="Gene3D" id="1.10.10.1100">
    <property type="entry name" value="BFD-like [2Fe-2S]-binding domain"/>
    <property type="match status" value="1"/>
</dbReference>
<keyword evidence="3" id="KW-1185">Reference proteome</keyword>
<name>A0A259TUT9_9BACT</name>
<dbReference type="InParanoid" id="A0A259TUT9"/>
<evidence type="ECO:0000313" key="2">
    <source>
        <dbReference type="EMBL" id="OZC01525.1"/>
    </source>
</evidence>
<proteinExistence type="predicted"/>
<gene>
    <name evidence="2" type="ORF">BSZ36_00105</name>
</gene>
<accession>A0A259TUT9</accession>
<dbReference type="EMBL" id="MQWB01000001">
    <property type="protein sequence ID" value="OZC01525.1"/>
    <property type="molecule type" value="Genomic_DNA"/>
</dbReference>
<dbReference type="Pfam" id="PF04324">
    <property type="entry name" value="Fer2_BFD"/>
    <property type="match status" value="1"/>
</dbReference>
<evidence type="ECO:0000313" key="3">
    <source>
        <dbReference type="Proteomes" id="UP000216446"/>
    </source>
</evidence>
<comment type="caution">
    <text evidence="2">The sequence shown here is derived from an EMBL/GenBank/DDBJ whole genome shotgun (WGS) entry which is preliminary data.</text>
</comment>
<dbReference type="Proteomes" id="UP000216446">
    <property type="component" value="Unassembled WGS sequence"/>
</dbReference>
<dbReference type="InterPro" id="IPR041854">
    <property type="entry name" value="BFD-like_2Fe2S-bd_dom_sf"/>
</dbReference>
<organism evidence="2 3">
    <name type="scientific">Rubricoccus marinus</name>
    <dbReference type="NCBI Taxonomy" id="716817"/>
    <lineage>
        <taxon>Bacteria</taxon>
        <taxon>Pseudomonadati</taxon>
        <taxon>Rhodothermota</taxon>
        <taxon>Rhodothermia</taxon>
        <taxon>Rhodothermales</taxon>
        <taxon>Rubricoccaceae</taxon>
        <taxon>Rubricoccus</taxon>
    </lineage>
</organism>
<reference evidence="2 3" key="1">
    <citation type="submission" date="2016-11" db="EMBL/GenBank/DDBJ databases">
        <title>Study of marine rhodopsin-containing bacteria.</title>
        <authorList>
            <person name="Yoshizawa S."/>
            <person name="Kumagai Y."/>
            <person name="Kogure K."/>
        </authorList>
    </citation>
    <scope>NUCLEOTIDE SEQUENCE [LARGE SCALE GENOMIC DNA]</scope>
    <source>
        <strain evidence="2 3">SG-29</strain>
    </source>
</reference>
<protein>
    <recommendedName>
        <fullName evidence="1">BFD-like [2Fe-2S]-binding domain-containing protein</fullName>
    </recommendedName>
</protein>